<dbReference type="HOGENOM" id="CLU_085072_0_0_12"/>
<accession>H9UIT4</accession>
<dbReference type="InterPro" id="IPR003115">
    <property type="entry name" value="ParB_N"/>
</dbReference>
<sequence length="285" mass="31985">MAKLSLANNPNKAQMTNTGSKQFAKMKMVDAIETADSFKTLFPIKADLLHTIVEDIKANGFDSSQPLIIWKEQCVLLDGHTRLAASKEAGLLQVPVVEHSFESEEDALQYAIHLQRDRRNLTDSELYFYVLAVDSKDKRGGDRKSKSSNDLFDPDAEQKKSSREVTAEKAGTSPVKVQKIRAIDEQATPEVKEKVASGELSINQAYNEVKKAKAKPSGQARKARQKKETVKPILSLSDTLAQSIETIQQSNYQRKKALEQIVADLNYRQHITESEMQKLLEIVRK</sequence>
<feature type="region of interest" description="Disordered" evidence="1">
    <location>
        <begin position="137"/>
        <end position="172"/>
    </location>
</feature>
<dbReference type="Gene3D" id="3.90.1530.10">
    <property type="entry name" value="Conserved hypothetical protein from pyrococcus furiosus pfu- 392566-001, ParB domain"/>
    <property type="match status" value="1"/>
</dbReference>
<evidence type="ECO:0000313" key="4">
    <source>
        <dbReference type="Proteomes" id="UP000007383"/>
    </source>
</evidence>
<keyword evidence="4" id="KW-1185">Reference proteome</keyword>
<proteinExistence type="predicted"/>
<dbReference type="SMART" id="SM00470">
    <property type="entry name" value="ParB"/>
    <property type="match status" value="1"/>
</dbReference>
<dbReference type="KEGG" id="sfc:Spiaf_1361"/>
<dbReference type="STRING" id="889378.Spiaf_1361"/>
<dbReference type="InterPro" id="IPR036086">
    <property type="entry name" value="ParB/Sulfiredoxin_sf"/>
</dbReference>
<dbReference type="AlphaFoldDB" id="H9UIT4"/>
<evidence type="ECO:0000256" key="1">
    <source>
        <dbReference type="SAM" id="MobiDB-lite"/>
    </source>
</evidence>
<feature type="compositionally biased region" description="Basic and acidic residues" evidence="1">
    <location>
        <begin position="156"/>
        <end position="167"/>
    </location>
</feature>
<dbReference type="SUPFAM" id="SSF110849">
    <property type="entry name" value="ParB/Sulfiredoxin"/>
    <property type="match status" value="1"/>
</dbReference>
<dbReference type="EMBL" id="CP003282">
    <property type="protein sequence ID" value="AFG37427.1"/>
    <property type="molecule type" value="Genomic_DNA"/>
</dbReference>
<evidence type="ECO:0000313" key="3">
    <source>
        <dbReference type="EMBL" id="AFG37427.1"/>
    </source>
</evidence>
<organism evidence="3 4">
    <name type="scientific">Spirochaeta africana (strain ATCC 700263 / DSM 8902 / Z-7692)</name>
    <dbReference type="NCBI Taxonomy" id="889378"/>
    <lineage>
        <taxon>Bacteria</taxon>
        <taxon>Pseudomonadati</taxon>
        <taxon>Spirochaetota</taxon>
        <taxon>Spirochaetia</taxon>
        <taxon>Spirochaetales</taxon>
        <taxon>Spirochaetaceae</taxon>
        <taxon>Spirochaeta</taxon>
    </lineage>
</organism>
<gene>
    <name evidence="3" type="ordered locus">Spiaf_1361</name>
</gene>
<dbReference type="RefSeq" id="WP_014455414.1">
    <property type="nucleotide sequence ID" value="NC_017098.1"/>
</dbReference>
<feature type="domain" description="ParB-like N-terminal" evidence="2">
    <location>
        <begin position="27"/>
        <end position="112"/>
    </location>
</feature>
<dbReference type="Proteomes" id="UP000007383">
    <property type="component" value="Chromosome"/>
</dbReference>
<protein>
    <submittedName>
        <fullName evidence="3">ParB-like nuclease</fullName>
    </submittedName>
</protein>
<reference evidence="4" key="1">
    <citation type="journal article" date="2013" name="Stand. Genomic Sci.">
        <title>Complete genome sequence of the halophilic bacterium Spirochaeta africana type strain (Z-7692(T)) from the alkaline Lake Magadi in the East African Rift.</title>
        <authorList>
            <person name="Liolos K."/>
            <person name="Abt B."/>
            <person name="Scheuner C."/>
            <person name="Teshima H."/>
            <person name="Held B."/>
            <person name="Lapidus A."/>
            <person name="Nolan M."/>
            <person name="Lucas S."/>
            <person name="Deshpande S."/>
            <person name="Cheng J.F."/>
            <person name="Tapia R."/>
            <person name="Goodwin L.A."/>
            <person name="Pitluck S."/>
            <person name="Pagani I."/>
            <person name="Ivanova N."/>
            <person name="Mavromatis K."/>
            <person name="Mikhailova N."/>
            <person name="Huntemann M."/>
            <person name="Pati A."/>
            <person name="Chen A."/>
            <person name="Palaniappan K."/>
            <person name="Land M."/>
            <person name="Rohde M."/>
            <person name="Tindall B.J."/>
            <person name="Detter J.C."/>
            <person name="Goker M."/>
            <person name="Bristow J."/>
            <person name="Eisen J.A."/>
            <person name="Markowitz V."/>
            <person name="Hugenholtz P."/>
            <person name="Woyke T."/>
            <person name="Klenk H.P."/>
            <person name="Kyrpides N.C."/>
        </authorList>
    </citation>
    <scope>NUCLEOTIDE SEQUENCE</scope>
    <source>
        <strain evidence="4">ATCC 700263 / DSM 8902 / Z-7692</strain>
    </source>
</reference>
<evidence type="ECO:0000259" key="2">
    <source>
        <dbReference type="SMART" id="SM00470"/>
    </source>
</evidence>
<dbReference type="PATRIC" id="fig|889378.3.peg.1361"/>
<name>H9UIT4_SPIAZ</name>
<feature type="compositionally biased region" description="Basic and acidic residues" evidence="1">
    <location>
        <begin position="137"/>
        <end position="147"/>
    </location>
</feature>
<dbReference type="eggNOG" id="COG1475">
    <property type="taxonomic scope" value="Bacteria"/>
</dbReference>